<comment type="caution">
    <text evidence="1">The sequence shown here is derived from an EMBL/GenBank/DDBJ whole genome shotgun (WGS) entry which is preliminary data.</text>
</comment>
<reference evidence="1 2" key="1">
    <citation type="journal article" date="2022" name="DNA Res.">
        <title>Chromosomal-level genome assembly of the orchid tree Bauhinia variegata (Leguminosae; Cercidoideae) supports the allotetraploid origin hypothesis of Bauhinia.</title>
        <authorList>
            <person name="Zhong Y."/>
            <person name="Chen Y."/>
            <person name="Zheng D."/>
            <person name="Pang J."/>
            <person name="Liu Y."/>
            <person name="Luo S."/>
            <person name="Meng S."/>
            <person name="Qian L."/>
            <person name="Wei D."/>
            <person name="Dai S."/>
            <person name="Zhou R."/>
        </authorList>
    </citation>
    <scope>NUCLEOTIDE SEQUENCE [LARGE SCALE GENOMIC DNA]</scope>
    <source>
        <strain evidence="1">BV-YZ2020</strain>
    </source>
</reference>
<gene>
    <name evidence="1" type="ORF">L6164_008284</name>
</gene>
<evidence type="ECO:0000313" key="1">
    <source>
        <dbReference type="EMBL" id="KAI4347472.1"/>
    </source>
</evidence>
<dbReference type="Proteomes" id="UP000828941">
    <property type="component" value="Chromosome 4"/>
</dbReference>
<dbReference type="EMBL" id="CM039429">
    <property type="protein sequence ID" value="KAI4347472.1"/>
    <property type="molecule type" value="Genomic_DNA"/>
</dbReference>
<evidence type="ECO:0000313" key="2">
    <source>
        <dbReference type="Proteomes" id="UP000828941"/>
    </source>
</evidence>
<organism evidence="1 2">
    <name type="scientific">Bauhinia variegata</name>
    <name type="common">Purple orchid tree</name>
    <name type="synonym">Phanera variegata</name>
    <dbReference type="NCBI Taxonomy" id="167791"/>
    <lineage>
        <taxon>Eukaryota</taxon>
        <taxon>Viridiplantae</taxon>
        <taxon>Streptophyta</taxon>
        <taxon>Embryophyta</taxon>
        <taxon>Tracheophyta</taxon>
        <taxon>Spermatophyta</taxon>
        <taxon>Magnoliopsida</taxon>
        <taxon>eudicotyledons</taxon>
        <taxon>Gunneridae</taxon>
        <taxon>Pentapetalae</taxon>
        <taxon>rosids</taxon>
        <taxon>fabids</taxon>
        <taxon>Fabales</taxon>
        <taxon>Fabaceae</taxon>
        <taxon>Cercidoideae</taxon>
        <taxon>Cercideae</taxon>
        <taxon>Bauhiniinae</taxon>
        <taxon>Bauhinia</taxon>
    </lineage>
</organism>
<name>A0ACB9PF94_BAUVA</name>
<protein>
    <submittedName>
        <fullName evidence="1">Uncharacterized protein</fullName>
    </submittedName>
</protein>
<keyword evidence="2" id="KW-1185">Reference proteome</keyword>
<accession>A0ACB9PF94</accession>
<sequence length="335" mass="37546">MSEHKTQAICTDDPYQPPQIVANPDGTFTRLGMDKFPIIPAKPDLDDDDPSTVLTKDLTLNPNTKTWVRIFLPRKALDQNSSSFTKLPLIVYYHGGGFVYPGPSTSLAHAFCCKLAEFLPAVIVSVGYRLSPENRLPAAYDNGVEALNWLKATDEEWVREYADVSNVYLMGSSSGGNLAYHVGLRVSLEVDGYDPLKIQGLILHYPFFGGSQRTGSEIRFVNDEILPLSSADKMWELALPIGADRDHEYCNPTVMLNDGSRAKPLDEIKRLGWRILVKGVHGDPLIDREMEFAQMLKSRGIRVAEHYSEGYHGHDLLEPTKAETMFQVTKEFLRN</sequence>
<proteinExistence type="predicted"/>